<reference evidence="2" key="1">
    <citation type="submission" date="2016-04" db="EMBL/GenBank/DDBJ databases">
        <authorList>
            <person name="Chen L."/>
            <person name="Zhuang W."/>
            <person name="Wang G."/>
        </authorList>
    </citation>
    <scope>NUCLEOTIDE SEQUENCE [LARGE SCALE GENOMIC DNA]</scope>
    <source>
        <strain evidence="2">208</strain>
    </source>
</reference>
<evidence type="ECO:0000313" key="1">
    <source>
        <dbReference type="EMBL" id="OQP46425.1"/>
    </source>
</evidence>
<dbReference type="Gene3D" id="2.60.40.10">
    <property type="entry name" value="Immunoglobulins"/>
    <property type="match status" value="1"/>
</dbReference>
<evidence type="ECO:0000313" key="2">
    <source>
        <dbReference type="Proteomes" id="UP000192276"/>
    </source>
</evidence>
<accession>A0A1V9EKP1</accession>
<dbReference type="InterPro" id="IPR008962">
    <property type="entry name" value="PapD-like_sf"/>
</dbReference>
<gene>
    <name evidence="1" type="ORF">A4R26_31980</name>
</gene>
<evidence type="ECO:0008006" key="3">
    <source>
        <dbReference type="Google" id="ProtNLM"/>
    </source>
</evidence>
<organism evidence="1 2">
    <name type="scientific">Niastella populi</name>
    <dbReference type="NCBI Taxonomy" id="550983"/>
    <lineage>
        <taxon>Bacteria</taxon>
        <taxon>Pseudomonadati</taxon>
        <taxon>Bacteroidota</taxon>
        <taxon>Chitinophagia</taxon>
        <taxon>Chitinophagales</taxon>
        <taxon>Chitinophagaceae</taxon>
        <taxon>Niastella</taxon>
    </lineage>
</organism>
<keyword evidence="2" id="KW-1185">Reference proteome</keyword>
<protein>
    <recommendedName>
        <fullName evidence="3">Molecular chaperone</fullName>
    </recommendedName>
</protein>
<dbReference type="InterPro" id="IPR013783">
    <property type="entry name" value="Ig-like_fold"/>
</dbReference>
<dbReference type="SUPFAM" id="SSF49354">
    <property type="entry name" value="PapD-like"/>
    <property type="match status" value="1"/>
</dbReference>
<name>A0A1V9EKP1_9BACT</name>
<comment type="caution">
    <text evidence="1">The sequence shown here is derived from an EMBL/GenBank/DDBJ whole genome shotgun (WGS) entry which is preliminary data.</text>
</comment>
<dbReference type="Proteomes" id="UP000192276">
    <property type="component" value="Unassembled WGS sequence"/>
</dbReference>
<proteinExistence type="predicted"/>
<sequence length="281" mass="31402">MLLLACSLSLSIYPSIKVSAQGNLMVMPKRVVFDGSKKTHELNLANTGQDSAKYVISLVHYKMKEDGSFVEMGATDTSENFADKYIRFFPRSVVLGPNESQTVRIQLKQTSKLLPGEYRSHLYFRAIADEKPLGVEETNRHDSSAVSVRLIPVFGISLPVIIRVGQCSAQVNISSCSLEMYDDNTPLLSMTFNREGNMSVYGDITVEHISLNDKVTKVGSIQGLAVYTHNRARRIKIALDKNARVDYSKGKLYIVYKTQSDIEPVTLAQTQLLINYNPLEK</sequence>
<dbReference type="EMBL" id="LWBP01000245">
    <property type="protein sequence ID" value="OQP46425.1"/>
    <property type="molecule type" value="Genomic_DNA"/>
</dbReference>
<dbReference type="STRING" id="550983.A4R26_31980"/>
<dbReference type="AlphaFoldDB" id="A0A1V9EKP1"/>